<feature type="region of interest" description="Disordered" evidence="2">
    <location>
        <begin position="470"/>
        <end position="505"/>
    </location>
</feature>
<feature type="coiled-coil region" evidence="1">
    <location>
        <begin position="392"/>
        <end position="419"/>
    </location>
</feature>
<evidence type="ECO:0000256" key="2">
    <source>
        <dbReference type="SAM" id="MobiDB-lite"/>
    </source>
</evidence>
<evidence type="ECO:0000313" key="3">
    <source>
        <dbReference type="EMBL" id="OAQ58449.1"/>
    </source>
</evidence>
<accession>A0A179EZW8</accession>
<organism evidence="3 4">
    <name type="scientific">Pochonia chlamydosporia 170</name>
    <dbReference type="NCBI Taxonomy" id="1380566"/>
    <lineage>
        <taxon>Eukaryota</taxon>
        <taxon>Fungi</taxon>
        <taxon>Dikarya</taxon>
        <taxon>Ascomycota</taxon>
        <taxon>Pezizomycotina</taxon>
        <taxon>Sordariomycetes</taxon>
        <taxon>Hypocreomycetidae</taxon>
        <taxon>Hypocreales</taxon>
        <taxon>Clavicipitaceae</taxon>
        <taxon>Pochonia</taxon>
    </lineage>
</organism>
<sequence>MVWQLDRVPTEFSHTFEELPCIREADVDNYDLAEQNEPEMFPTWDDNVDFEPPLRPTESIDMVDLVGPRSSPVANNPPEANGARYAAEPHDSSNDHPLPVQSEAPLPPTVLAHFLSVLFTTTDPFQALLELGRQAPSASRDLIDALEYHDVRAPSEDTLSSLSITEELDHVASALESEGPLPNILGTESIGESLIRYSPEKLRYLYTGIGGTEDSRPQSRIDVLKDGPINYDVHYEFDVDSIVLLSEHLDVFQQSILWYPAQVSLGPLTTDLHLKPGRVEFHDSHGRFHQHRQRQPYPTPISLLKREFWTLFWAAFEASFSPENIASGRRRTGLLPFDPEVVLSQIAKIEEEDPDTGSDTADSIALQKPTARELRRLVDNVVDKSRDSGSGARKLKSTLGSLQAEVELLRSENQGLRETIIHEKQRRQRGKALKDYLFDRTDPNSAQVFSPAKIAQARLKKAVIEAKKQEEALQRETEKTQRQQKAAAQKAQVLERRRQRNEERE</sequence>
<evidence type="ECO:0000313" key="4">
    <source>
        <dbReference type="Proteomes" id="UP000078397"/>
    </source>
</evidence>
<evidence type="ECO:0000256" key="1">
    <source>
        <dbReference type="SAM" id="Coils"/>
    </source>
</evidence>
<protein>
    <submittedName>
        <fullName evidence="3">DDE superfamily endonuclease, CENP-B-like protein</fullName>
    </submittedName>
</protein>
<keyword evidence="4" id="KW-1185">Reference proteome</keyword>
<dbReference type="EMBL" id="LSBJ02000016">
    <property type="protein sequence ID" value="OAQ58449.1"/>
    <property type="molecule type" value="Genomic_DNA"/>
</dbReference>
<dbReference type="KEGG" id="pchm:VFPPC_11579"/>
<feature type="compositionally biased region" description="Basic and acidic residues" evidence="2">
    <location>
        <begin position="470"/>
        <end position="481"/>
    </location>
</feature>
<dbReference type="RefSeq" id="XP_018136609.1">
    <property type="nucleotide sequence ID" value="XM_018289716.1"/>
</dbReference>
<name>A0A179EZW8_METCM</name>
<dbReference type="Proteomes" id="UP000078397">
    <property type="component" value="Unassembled WGS sequence"/>
</dbReference>
<proteinExistence type="predicted"/>
<feature type="compositionally biased region" description="Low complexity" evidence="2">
    <location>
        <begin position="483"/>
        <end position="492"/>
    </location>
</feature>
<feature type="compositionally biased region" description="Basic and acidic residues" evidence="2">
    <location>
        <begin position="493"/>
        <end position="505"/>
    </location>
</feature>
<dbReference type="GO" id="GO:0004519">
    <property type="term" value="F:endonuclease activity"/>
    <property type="evidence" value="ECO:0007669"/>
    <property type="project" value="UniProtKB-KW"/>
</dbReference>
<comment type="caution">
    <text evidence="3">The sequence shown here is derived from an EMBL/GenBank/DDBJ whole genome shotgun (WGS) entry which is preliminary data.</text>
</comment>
<gene>
    <name evidence="3" type="ORF">VFPPC_11579</name>
</gene>
<dbReference type="AlphaFoldDB" id="A0A179EZW8"/>
<reference evidence="3 4" key="1">
    <citation type="journal article" date="2016" name="PLoS Pathog.">
        <title>Biosynthesis of antibiotic leucinostatins in bio-control fungus Purpureocillium lilacinum and their inhibition on phytophthora revealed by genome mining.</title>
        <authorList>
            <person name="Wang G."/>
            <person name="Liu Z."/>
            <person name="Lin R."/>
            <person name="Li E."/>
            <person name="Mao Z."/>
            <person name="Ling J."/>
            <person name="Yang Y."/>
            <person name="Yin W.B."/>
            <person name="Xie B."/>
        </authorList>
    </citation>
    <scope>NUCLEOTIDE SEQUENCE [LARGE SCALE GENOMIC DNA]</scope>
    <source>
        <strain evidence="3">170</strain>
    </source>
</reference>
<feature type="region of interest" description="Disordered" evidence="2">
    <location>
        <begin position="69"/>
        <end position="97"/>
    </location>
</feature>
<keyword evidence="1" id="KW-0175">Coiled coil</keyword>
<dbReference type="GeneID" id="28853710"/>
<dbReference type="OrthoDB" id="5369347at2759"/>